<keyword evidence="2" id="KW-1185">Reference proteome</keyword>
<comment type="caution">
    <text evidence="1">The sequence shown here is derived from an EMBL/GenBank/DDBJ whole genome shotgun (WGS) entry which is preliminary data.</text>
</comment>
<name>A0ACA9P412_9GLOM</name>
<reference evidence="1" key="1">
    <citation type="submission" date="2021-06" db="EMBL/GenBank/DDBJ databases">
        <authorList>
            <person name="Kallberg Y."/>
            <person name="Tangrot J."/>
            <person name="Rosling A."/>
        </authorList>
    </citation>
    <scope>NUCLEOTIDE SEQUENCE</scope>
    <source>
        <strain evidence="1">AU212A</strain>
    </source>
</reference>
<feature type="non-terminal residue" evidence="1">
    <location>
        <position position="1"/>
    </location>
</feature>
<dbReference type="EMBL" id="CAJVPM010034954">
    <property type="protein sequence ID" value="CAG8688688.1"/>
    <property type="molecule type" value="Genomic_DNA"/>
</dbReference>
<evidence type="ECO:0000313" key="2">
    <source>
        <dbReference type="Proteomes" id="UP000789860"/>
    </source>
</evidence>
<feature type="non-terminal residue" evidence="1">
    <location>
        <position position="253"/>
    </location>
</feature>
<accession>A0ACA9P412</accession>
<evidence type="ECO:0000313" key="1">
    <source>
        <dbReference type="EMBL" id="CAG8688688.1"/>
    </source>
</evidence>
<organism evidence="1 2">
    <name type="scientific">Scutellospora calospora</name>
    <dbReference type="NCBI Taxonomy" id="85575"/>
    <lineage>
        <taxon>Eukaryota</taxon>
        <taxon>Fungi</taxon>
        <taxon>Fungi incertae sedis</taxon>
        <taxon>Mucoromycota</taxon>
        <taxon>Glomeromycotina</taxon>
        <taxon>Glomeromycetes</taxon>
        <taxon>Diversisporales</taxon>
        <taxon>Gigasporaceae</taxon>
        <taxon>Scutellospora</taxon>
    </lineage>
</organism>
<proteinExistence type="predicted"/>
<sequence length="253" mass="29011">FLNNVEFKQALPSDELELNRLLTIHALVRFKNGNFSAPVEEILMNNNAKVLDVGCGPGCWIIDLATDFPKSTFIGIDIVSGNFPPVNKRPSNAGFLECNVLNGIPFPNETFDYVHMSIMWSAFTRKQYINTIHELVRVTKHDGWIEIQESDLELVNLGDSMKFLQSTVHAKLREDGFDPKIVFEIPKCLESIDEVSNFEHYEIKASLGKWSGNLGEYALELLKQYYGALTYMPDYMKISHQEYQKLFEKFDNE</sequence>
<protein>
    <submittedName>
        <fullName evidence="1">2338_t:CDS:1</fullName>
    </submittedName>
</protein>
<gene>
    <name evidence="1" type="ORF">SCALOS_LOCUS10042</name>
</gene>
<dbReference type="Proteomes" id="UP000789860">
    <property type="component" value="Unassembled WGS sequence"/>
</dbReference>